<dbReference type="Gene3D" id="3.30.1380.10">
    <property type="match status" value="1"/>
</dbReference>
<keyword evidence="8" id="KW-0961">Cell wall biogenesis/degradation</keyword>
<evidence type="ECO:0000256" key="8">
    <source>
        <dbReference type="ARBA" id="ARBA00023316"/>
    </source>
</evidence>
<comment type="function">
    <text evidence="9">Catalyzes hydrolysis of the D-alanyl-D-alanine dipeptide.</text>
</comment>
<dbReference type="PANTHER" id="PTHR43126">
    <property type="entry name" value="D-ALANYL-D-ALANINE DIPEPTIDASE"/>
    <property type="match status" value="1"/>
</dbReference>
<evidence type="ECO:0000256" key="6">
    <source>
        <dbReference type="ARBA" id="ARBA00022997"/>
    </source>
</evidence>
<dbReference type="GO" id="GO:0008270">
    <property type="term" value="F:zinc ion binding"/>
    <property type="evidence" value="ECO:0007669"/>
    <property type="project" value="UniProtKB-UniRule"/>
</dbReference>
<evidence type="ECO:0000256" key="1">
    <source>
        <dbReference type="ARBA" id="ARBA00001362"/>
    </source>
</evidence>
<gene>
    <name evidence="11" type="ORF">SAMN05661053_0114</name>
</gene>
<dbReference type="GO" id="GO:0006508">
    <property type="term" value="P:proteolysis"/>
    <property type="evidence" value="ECO:0007669"/>
    <property type="project" value="UniProtKB-KW"/>
</dbReference>
<dbReference type="GO" id="GO:0071555">
    <property type="term" value="P:cell wall organization"/>
    <property type="evidence" value="ECO:0007669"/>
    <property type="project" value="UniProtKB-KW"/>
</dbReference>
<dbReference type="Proteomes" id="UP000255423">
    <property type="component" value="Unassembled WGS sequence"/>
</dbReference>
<dbReference type="Pfam" id="PF01427">
    <property type="entry name" value="Peptidase_M15"/>
    <property type="match status" value="1"/>
</dbReference>
<dbReference type="EC" id="3.4.13.22" evidence="9"/>
<evidence type="ECO:0000256" key="5">
    <source>
        <dbReference type="ARBA" id="ARBA00022833"/>
    </source>
</evidence>
<accession>A0A380RVJ8</accession>
<evidence type="ECO:0000256" key="7">
    <source>
        <dbReference type="ARBA" id="ARBA00023049"/>
    </source>
</evidence>
<keyword evidence="10" id="KW-0732">Signal</keyword>
<evidence type="ECO:0000313" key="11">
    <source>
        <dbReference type="EMBL" id="SUQ18892.1"/>
    </source>
</evidence>
<keyword evidence="5 9" id="KW-0862">Zinc</keyword>
<keyword evidence="2 9" id="KW-0645">Protease</keyword>
<feature type="binding site" evidence="9">
    <location>
        <position position="224"/>
    </location>
    <ligand>
        <name>Zn(2+)</name>
        <dbReference type="ChEBI" id="CHEBI:29105"/>
        <note>catalytic</note>
    </ligand>
</feature>
<dbReference type="SUPFAM" id="SSF55166">
    <property type="entry name" value="Hedgehog/DD-peptidase"/>
    <property type="match status" value="1"/>
</dbReference>
<feature type="active site" description="Proton donor/acceptor" evidence="9">
    <location>
        <position position="221"/>
    </location>
</feature>
<protein>
    <recommendedName>
        <fullName evidence="9">D-alanyl-D-alanine dipeptidase</fullName>
        <shortName evidence="9">D-Ala-D-Ala dipeptidase</shortName>
        <ecNumber evidence="9">3.4.13.22</ecNumber>
    </recommendedName>
</protein>
<keyword evidence="6 9" id="KW-0224">Dipeptidase</keyword>
<organism evidence="11 12">
    <name type="scientific">Fibrobacter succinogenes</name>
    <name type="common">Bacteroides succinogenes</name>
    <dbReference type="NCBI Taxonomy" id="833"/>
    <lineage>
        <taxon>Bacteria</taxon>
        <taxon>Pseudomonadati</taxon>
        <taxon>Fibrobacterota</taxon>
        <taxon>Fibrobacteria</taxon>
        <taxon>Fibrobacterales</taxon>
        <taxon>Fibrobacteraceae</taxon>
        <taxon>Fibrobacter</taxon>
    </lineage>
</organism>
<dbReference type="RefSeq" id="WP_258284867.1">
    <property type="nucleotide sequence ID" value="NZ_UHJL01000001.1"/>
</dbReference>
<dbReference type="AlphaFoldDB" id="A0A380RVJ8"/>
<proteinExistence type="inferred from homology"/>
<feature type="signal peptide" evidence="10">
    <location>
        <begin position="1"/>
        <end position="19"/>
    </location>
</feature>
<sequence length="242" mass="27018">MTKQSILLIIAFSAVLSFAHVTDSLFVPPKPAKPLRYCSSAKQWVDYASHDSNLVEITYMRGLRMDLRYATFNNVTGHDMYCGIQRAFIHKDGLPKLKRALSIIAKELPGYSLVIFDAARPMYAQSVLKQSVAGTPYSHFVSSGKTGGLHNYGLALDLGIADSTGNLLDMGADFDSFERCAGAVGEADALKSGRLTQQQIDNRNLLRNIMKRAGWVMLSSEWWHFNAFTRAYTKEHYPLFPI</sequence>
<feature type="site" description="Transition state stabilizer" evidence="9">
    <location>
        <position position="120"/>
    </location>
</feature>
<evidence type="ECO:0000256" key="10">
    <source>
        <dbReference type="SAM" id="SignalP"/>
    </source>
</evidence>
<feature type="chain" id="PRO_5017036967" description="D-alanyl-D-alanine dipeptidase" evidence="10">
    <location>
        <begin position="20"/>
        <end position="242"/>
    </location>
</feature>
<reference evidence="11 12" key="1">
    <citation type="submission" date="2017-08" db="EMBL/GenBank/DDBJ databases">
        <authorList>
            <person name="de Groot N.N."/>
        </authorList>
    </citation>
    <scope>NUCLEOTIDE SEQUENCE [LARGE SCALE GENOMIC DNA]</scope>
    <source>
        <strain evidence="11 12">HM2</strain>
    </source>
</reference>
<comment type="similarity">
    <text evidence="9">Belongs to the peptidase M15D family.</text>
</comment>
<comment type="cofactor">
    <cofactor evidence="9">
        <name>Zn(2+)</name>
        <dbReference type="ChEBI" id="CHEBI:29105"/>
    </cofactor>
    <text evidence="9">Binds 1 zinc ion per subunit.</text>
</comment>
<keyword evidence="3 9" id="KW-0479">Metal-binding</keyword>
<evidence type="ECO:0000256" key="4">
    <source>
        <dbReference type="ARBA" id="ARBA00022801"/>
    </source>
</evidence>
<keyword evidence="4 9" id="KW-0378">Hydrolase</keyword>
<comment type="catalytic activity">
    <reaction evidence="1 9">
        <text>D-alanyl-D-alanine + H2O = 2 D-alanine</text>
        <dbReference type="Rhea" id="RHEA:20661"/>
        <dbReference type="ChEBI" id="CHEBI:15377"/>
        <dbReference type="ChEBI" id="CHEBI:57416"/>
        <dbReference type="ChEBI" id="CHEBI:57822"/>
        <dbReference type="EC" id="3.4.13.22"/>
    </reaction>
</comment>
<dbReference type="InterPro" id="IPR009045">
    <property type="entry name" value="Zn_M74/Hedgehog-like"/>
</dbReference>
<evidence type="ECO:0000256" key="3">
    <source>
        <dbReference type="ARBA" id="ARBA00022723"/>
    </source>
</evidence>
<evidence type="ECO:0000256" key="9">
    <source>
        <dbReference type="HAMAP-Rule" id="MF_01924"/>
    </source>
</evidence>
<feature type="binding site" evidence="9">
    <location>
        <position position="150"/>
    </location>
    <ligand>
        <name>Zn(2+)</name>
        <dbReference type="ChEBI" id="CHEBI:29105"/>
        <note>catalytic</note>
    </ligand>
</feature>
<evidence type="ECO:0000256" key="2">
    <source>
        <dbReference type="ARBA" id="ARBA00022670"/>
    </source>
</evidence>
<keyword evidence="7 9" id="KW-0482">Metalloprotease</keyword>
<feature type="binding site" evidence="9">
    <location>
        <position position="157"/>
    </location>
    <ligand>
        <name>Zn(2+)</name>
        <dbReference type="ChEBI" id="CHEBI:29105"/>
        <note>catalytic</note>
    </ligand>
</feature>
<dbReference type="InterPro" id="IPR000755">
    <property type="entry name" value="A_A_dipeptidase"/>
</dbReference>
<evidence type="ECO:0000313" key="12">
    <source>
        <dbReference type="Proteomes" id="UP000255423"/>
    </source>
</evidence>
<name>A0A380RVJ8_FIBSU</name>
<dbReference type="GO" id="GO:0008237">
    <property type="term" value="F:metallopeptidase activity"/>
    <property type="evidence" value="ECO:0007669"/>
    <property type="project" value="UniProtKB-KW"/>
</dbReference>
<dbReference type="PANTHER" id="PTHR43126:SF2">
    <property type="entry name" value="D-ALANYL-D-ALANINE DIPEPTIDASE"/>
    <property type="match status" value="1"/>
</dbReference>
<dbReference type="GO" id="GO:0160237">
    <property type="term" value="F:D-Ala-D-Ala dipeptidase activity"/>
    <property type="evidence" value="ECO:0007669"/>
    <property type="project" value="UniProtKB-EC"/>
</dbReference>
<dbReference type="EMBL" id="UHJL01000001">
    <property type="protein sequence ID" value="SUQ18892.1"/>
    <property type="molecule type" value="Genomic_DNA"/>
</dbReference>
<dbReference type="HAMAP" id="MF_01924">
    <property type="entry name" value="A_A_dipeptidase"/>
    <property type="match status" value="1"/>
</dbReference>